<comment type="caution">
    <text evidence="1">The sequence shown here is derived from an EMBL/GenBank/DDBJ whole genome shotgun (WGS) entry which is preliminary data.</text>
</comment>
<gene>
    <name evidence="1" type="ORF">J2T19_002320</name>
</gene>
<protein>
    <recommendedName>
        <fullName evidence="3">Transposase</fullName>
    </recommendedName>
</protein>
<accession>A0ABT9WCA3</accession>
<evidence type="ECO:0000313" key="1">
    <source>
        <dbReference type="EMBL" id="MDQ0170872.1"/>
    </source>
</evidence>
<organism evidence="1 2">
    <name type="scientific">Paenibacillus tundrae</name>
    <dbReference type="NCBI Taxonomy" id="528187"/>
    <lineage>
        <taxon>Bacteria</taxon>
        <taxon>Bacillati</taxon>
        <taxon>Bacillota</taxon>
        <taxon>Bacilli</taxon>
        <taxon>Bacillales</taxon>
        <taxon>Paenibacillaceae</taxon>
        <taxon>Paenibacillus</taxon>
    </lineage>
</organism>
<evidence type="ECO:0008006" key="3">
    <source>
        <dbReference type="Google" id="ProtNLM"/>
    </source>
</evidence>
<reference evidence="1 2" key="1">
    <citation type="submission" date="2023-07" db="EMBL/GenBank/DDBJ databases">
        <title>Sorghum-associated microbial communities from plants grown in Nebraska, USA.</title>
        <authorList>
            <person name="Schachtman D."/>
        </authorList>
    </citation>
    <scope>NUCLEOTIDE SEQUENCE [LARGE SCALE GENOMIC DNA]</scope>
    <source>
        <strain evidence="1 2">DS1314</strain>
    </source>
</reference>
<name>A0ABT9WCA3_9BACL</name>
<evidence type="ECO:0000313" key="2">
    <source>
        <dbReference type="Proteomes" id="UP001233836"/>
    </source>
</evidence>
<sequence length="53" mass="5897">MLATSLARNITSTCLLLKRRLVAITSTERERIGCAFSTYKLIAAWHEAGETDI</sequence>
<dbReference type="Proteomes" id="UP001233836">
    <property type="component" value="Unassembled WGS sequence"/>
</dbReference>
<proteinExistence type="predicted"/>
<keyword evidence="2" id="KW-1185">Reference proteome</keyword>
<dbReference type="EMBL" id="JAUSTI010000005">
    <property type="protein sequence ID" value="MDQ0170872.1"/>
    <property type="molecule type" value="Genomic_DNA"/>
</dbReference>